<sequence length="64" mass="7403">MGGGQCLLTRNLNKQELPLKIAKGLESVLMRFQEIPIRKHILGMLVFLKKTTHKSMQNFIQFFS</sequence>
<name>A0A5B9HXF0_BACCE</name>
<reference evidence="1" key="1">
    <citation type="submission" date="2019-08" db="EMBL/GenBank/DDBJ databases">
        <title>Antibiosis Participates in the Biocontrol of Bucillus cereus 0-9 Against Rice Sheath Blight.</title>
        <authorList>
            <person name="Wang G."/>
            <person name="Liu F."/>
        </authorList>
    </citation>
    <scope>NUCLEOTIDE SEQUENCE</scope>
    <source>
        <strain evidence="1">09</strain>
    </source>
</reference>
<protein>
    <submittedName>
        <fullName evidence="1">Uncharacterized protein</fullName>
    </submittedName>
</protein>
<gene>
    <name evidence="1" type="ORF">FRY47_16195</name>
</gene>
<proteinExistence type="predicted"/>
<accession>A0A5B9HXF0</accession>
<organism evidence="1">
    <name type="scientific">Bacillus cereus</name>
    <dbReference type="NCBI Taxonomy" id="1396"/>
    <lineage>
        <taxon>Bacteria</taxon>
        <taxon>Bacillati</taxon>
        <taxon>Bacillota</taxon>
        <taxon>Bacilli</taxon>
        <taxon>Bacillales</taxon>
        <taxon>Bacillaceae</taxon>
        <taxon>Bacillus</taxon>
        <taxon>Bacillus cereus group</taxon>
    </lineage>
</organism>
<evidence type="ECO:0000313" key="1">
    <source>
        <dbReference type="EMBL" id="QEF19952.1"/>
    </source>
</evidence>
<dbReference type="EMBL" id="CP042874">
    <property type="protein sequence ID" value="QEF19952.1"/>
    <property type="molecule type" value="Genomic_DNA"/>
</dbReference>
<dbReference type="AlphaFoldDB" id="A0A5B9HXF0"/>